<feature type="non-terminal residue" evidence="2">
    <location>
        <position position="1"/>
    </location>
</feature>
<name>A0A5J9TSG8_9POAL</name>
<proteinExistence type="predicted"/>
<evidence type="ECO:0000313" key="2">
    <source>
        <dbReference type="EMBL" id="TVU14330.1"/>
    </source>
</evidence>
<protein>
    <submittedName>
        <fullName evidence="2">Uncharacterized protein</fullName>
    </submittedName>
</protein>
<organism evidence="2 3">
    <name type="scientific">Eragrostis curvula</name>
    <name type="common">weeping love grass</name>
    <dbReference type="NCBI Taxonomy" id="38414"/>
    <lineage>
        <taxon>Eukaryota</taxon>
        <taxon>Viridiplantae</taxon>
        <taxon>Streptophyta</taxon>
        <taxon>Embryophyta</taxon>
        <taxon>Tracheophyta</taxon>
        <taxon>Spermatophyta</taxon>
        <taxon>Magnoliopsida</taxon>
        <taxon>Liliopsida</taxon>
        <taxon>Poales</taxon>
        <taxon>Poaceae</taxon>
        <taxon>PACMAD clade</taxon>
        <taxon>Chloridoideae</taxon>
        <taxon>Eragrostideae</taxon>
        <taxon>Eragrostidinae</taxon>
        <taxon>Eragrostis</taxon>
    </lineage>
</organism>
<keyword evidence="3" id="KW-1185">Reference proteome</keyword>
<sequence>SCLRPVEELNTHLLAFSRRISKFQGKGKERKDGRRRAVASVCGHGDRGELQHRRRPGRDGPRLKGLRVHLTHVDAHGNYSRLQLLQRAARRSRHRMSRLGYRALKKAFVAQMSLPTADGSEIGLDLCFKAPAKGVDQVEVPKLKDYDSDGSQLLTHKKSRKRSNK</sequence>
<comment type="caution">
    <text evidence="2">The sequence shown here is derived from an EMBL/GenBank/DDBJ whole genome shotgun (WGS) entry which is preliminary data.</text>
</comment>
<feature type="compositionally biased region" description="Basic residues" evidence="1">
    <location>
        <begin position="155"/>
        <end position="165"/>
    </location>
</feature>
<accession>A0A5J9TSG8</accession>
<reference evidence="2 3" key="1">
    <citation type="journal article" date="2019" name="Sci. Rep.">
        <title>A high-quality genome of Eragrostis curvula grass provides insights into Poaceae evolution and supports new strategies to enhance forage quality.</title>
        <authorList>
            <person name="Carballo J."/>
            <person name="Santos B.A.C.M."/>
            <person name="Zappacosta D."/>
            <person name="Garbus I."/>
            <person name="Selva J.P."/>
            <person name="Gallo C.A."/>
            <person name="Diaz A."/>
            <person name="Albertini E."/>
            <person name="Caccamo M."/>
            <person name="Echenique V."/>
        </authorList>
    </citation>
    <scope>NUCLEOTIDE SEQUENCE [LARGE SCALE GENOMIC DNA]</scope>
    <source>
        <strain evidence="3">cv. Victoria</strain>
        <tissue evidence="2">Leaf</tissue>
    </source>
</reference>
<feature type="region of interest" description="Disordered" evidence="1">
    <location>
        <begin position="146"/>
        <end position="165"/>
    </location>
</feature>
<evidence type="ECO:0000313" key="3">
    <source>
        <dbReference type="Proteomes" id="UP000324897"/>
    </source>
</evidence>
<gene>
    <name evidence="2" type="ORF">EJB05_37793</name>
</gene>
<dbReference type="Proteomes" id="UP000324897">
    <property type="component" value="Unassembled WGS sequence"/>
</dbReference>
<dbReference type="EMBL" id="RWGY01000031">
    <property type="protein sequence ID" value="TVU14330.1"/>
    <property type="molecule type" value="Genomic_DNA"/>
</dbReference>
<dbReference type="Gramene" id="TVU14330">
    <property type="protein sequence ID" value="TVU14330"/>
    <property type="gene ID" value="EJB05_37793"/>
</dbReference>
<evidence type="ECO:0000256" key="1">
    <source>
        <dbReference type="SAM" id="MobiDB-lite"/>
    </source>
</evidence>
<dbReference type="AlphaFoldDB" id="A0A5J9TSG8"/>